<evidence type="ECO:0000256" key="3">
    <source>
        <dbReference type="ARBA" id="ARBA00023306"/>
    </source>
</evidence>
<dbReference type="FunFam" id="3.30.170.10:FF:000001">
    <property type="entry name" value="Cyclin-dependent kinases regulatory subunit"/>
    <property type="match status" value="1"/>
</dbReference>
<keyword evidence="3 4" id="KW-0131">Cell cycle</keyword>
<dbReference type="GO" id="GO:0051301">
    <property type="term" value="P:cell division"/>
    <property type="evidence" value="ECO:0007669"/>
    <property type="project" value="UniProtKB-UniRule"/>
</dbReference>
<dbReference type="PRINTS" id="PR00296">
    <property type="entry name" value="CYCLINKINASE"/>
</dbReference>
<evidence type="ECO:0000256" key="1">
    <source>
        <dbReference type="ARBA" id="ARBA00007782"/>
    </source>
</evidence>
<dbReference type="InterPro" id="IPR036858">
    <property type="entry name" value="Cyclin-dep_kinase_reg-sub_sf"/>
</dbReference>
<dbReference type="PANTHER" id="PTHR23415">
    <property type="entry name" value="CYCLIN-DEPENDENT KINASES REGULATORY SUBUNIT/60S RIBOSOME SUBUNIT BIOGENESIS PROTEIN NIP7"/>
    <property type="match status" value="1"/>
</dbReference>
<evidence type="ECO:0000256" key="2">
    <source>
        <dbReference type="ARBA" id="ARBA00022618"/>
    </source>
</evidence>
<dbReference type="OMA" id="MHEPEPH"/>
<keyword evidence="6" id="KW-1185">Reference proteome</keyword>
<dbReference type="GO" id="GO:0016538">
    <property type="term" value="F:cyclin-dependent protein serine/threonine kinase regulator activity"/>
    <property type="evidence" value="ECO:0007669"/>
    <property type="project" value="InterPro"/>
</dbReference>
<dbReference type="Pfam" id="PF01111">
    <property type="entry name" value="CKS"/>
    <property type="match status" value="1"/>
</dbReference>
<gene>
    <name evidence="5" type="ORF">M0811_03163</name>
</gene>
<dbReference type="Proteomes" id="UP001149090">
    <property type="component" value="Unassembled WGS sequence"/>
</dbReference>
<accession>A0A9Q0R4F0</accession>
<dbReference type="SMART" id="SM01084">
    <property type="entry name" value="CKS"/>
    <property type="match status" value="1"/>
</dbReference>
<dbReference type="Gene3D" id="3.30.170.10">
    <property type="entry name" value="Cyclin-dependent kinase, regulatory subunit"/>
    <property type="match status" value="1"/>
</dbReference>
<dbReference type="AlphaFoldDB" id="A0A9Q0R4F0"/>
<dbReference type="InterPro" id="IPR000789">
    <property type="entry name" value="Cyclin-dep_kinase_reg-sub"/>
</dbReference>
<evidence type="ECO:0000313" key="5">
    <source>
        <dbReference type="EMBL" id="KAJ5066819.1"/>
    </source>
</evidence>
<comment type="similarity">
    <text evidence="1 4">Belongs to the CKS family.</text>
</comment>
<proteinExistence type="inferred from homology"/>
<keyword evidence="2 4" id="KW-0132">Cell division</keyword>
<dbReference type="EMBL" id="JAPDFW010000136">
    <property type="protein sequence ID" value="KAJ5066819.1"/>
    <property type="molecule type" value="Genomic_DNA"/>
</dbReference>
<organism evidence="5 6">
    <name type="scientific">Anaeramoeba ignava</name>
    <name type="common">Anaerobic marine amoeba</name>
    <dbReference type="NCBI Taxonomy" id="1746090"/>
    <lineage>
        <taxon>Eukaryota</taxon>
        <taxon>Metamonada</taxon>
        <taxon>Anaeramoebidae</taxon>
        <taxon>Anaeramoeba</taxon>
    </lineage>
</organism>
<comment type="function">
    <text evidence="4">Binds to the catalytic subunit of the cyclin dependent kinases and is essential for their biological function.</text>
</comment>
<dbReference type="PROSITE" id="PS00944">
    <property type="entry name" value="CKS_1"/>
    <property type="match status" value="1"/>
</dbReference>
<dbReference type="OrthoDB" id="440676at2759"/>
<evidence type="ECO:0000313" key="6">
    <source>
        <dbReference type="Proteomes" id="UP001149090"/>
    </source>
</evidence>
<comment type="caution">
    <text evidence="5">The sequence shown here is derived from an EMBL/GenBank/DDBJ whole genome shotgun (WGS) entry which is preliminary data.</text>
</comment>
<reference evidence="5" key="1">
    <citation type="submission" date="2022-10" db="EMBL/GenBank/DDBJ databases">
        <title>Novel sulphate-reducing endosymbionts in the free-living metamonad Anaeramoeba.</title>
        <authorList>
            <person name="Jerlstrom-Hultqvist J."/>
            <person name="Cepicka I."/>
            <person name="Gallot-Lavallee L."/>
            <person name="Salas-Leiva D."/>
            <person name="Curtis B.A."/>
            <person name="Zahonova K."/>
            <person name="Pipaliya S."/>
            <person name="Dacks J."/>
            <person name="Roger A.J."/>
        </authorList>
    </citation>
    <scope>NUCLEOTIDE SEQUENCE</scope>
    <source>
        <strain evidence="5">BMAN</strain>
    </source>
</reference>
<evidence type="ECO:0000256" key="4">
    <source>
        <dbReference type="RuleBase" id="RU311113"/>
    </source>
</evidence>
<protein>
    <recommendedName>
        <fullName evidence="4">Cyclin-dependent kinases regulatory subunit</fullName>
    </recommendedName>
</protein>
<sequence>MEDDIYYSPKYYDDEFEYRHVILPKPMGRKIPKDHLLSEKEWRGIGICMSRGWIHYHYHKPEPNILLFRRPLSEEQKHLQKQLGIQQI</sequence>
<name>A0A9Q0R4F0_ANAIG</name>
<dbReference type="SUPFAM" id="SSF55637">
    <property type="entry name" value="Cell cycle regulatory proteins"/>
    <property type="match status" value="1"/>
</dbReference>